<name>A0A699YD50_HAELA</name>
<proteinExistence type="predicted"/>
<reference evidence="1 2" key="1">
    <citation type="submission" date="2020-02" db="EMBL/GenBank/DDBJ databases">
        <title>Draft genome sequence of Haematococcus lacustris strain NIES-144.</title>
        <authorList>
            <person name="Morimoto D."/>
            <person name="Nakagawa S."/>
            <person name="Yoshida T."/>
            <person name="Sawayama S."/>
        </authorList>
    </citation>
    <scope>NUCLEOTIDE SEQUENCE [LARGE SCALE GENOMIC DNA]</scope>
    <source>
        <strain evidence="1 2">NIES-144</strain>
    </source>
</reference>
<evidence type="ECO:0000313" key="1">
    <source>
        <dbReference type="EMBL" id="GFH08017.1"/>
    </source>
</evidence>
<dbReference type="EMBL" id="BLLF01000131">
    <property type="protein sequence ID" value="GFH08017.1"/>
    <property type="molecule type" value="Genomic_DNA"/>
</dbReference>
<dbReference type="Proteomes" id="UP000485058">
    <property type="component" value="Unassembled WGS sequence"/>
</dbReference>
<keyword evidence="2" id="KW-1185">Reference proteome</keyword>
<feature type="non-terminal residue" evidence="1">
    <location>
        <position position="76"/>
    </location>
</feature>
<dbReference type="AlphaFoldDB" id="A0A699YD50"/>
<organism evidence="1 2">
    <name type="scientific">Haematococcus lacustris</name>
    <name type="common">Green alga</name>
    <name type="synonym">Haematococcus pluvialis</name>
    <dbReference type="NCBI Taxonomy" id="44745"/>
    <lineage>
        <taxon>Eukaryota</taxon>
        <taxon>Viridiplantae</taxon>
        <taxon>Chlorophyta</taxon>
        <taxon>core chlorophytes</taxon>
        <taxon>Chlorophyceae</taxon>
        <taxon>CS clade</taxon>
        <taxon>Chlamydomonadales</taxon>
        <taxon>Haematococcaceae</taxon>
        <taxon>Haematococcus</taxon>
    </lineage>
</organism>
<feature type="non-terminal residue" evidence="1">
    <location>
        <position position="1"/>
    </location>
</feature>
<evidence type="ECO:0000313" key="2">
    <source>
        <dbReference type="Proteomes" id="UP000485058"/>
    </source>
</evidence>
<gene>
    <name evidence="1" type="ORF">HaLaN_02912</name>
</gene>
<accession>A0A699YD50</accession>
<comment type="caution">
    <text evidence="1">The sequence shown here is derived from an EMBL/GenBank/DDBJ whole genome shotgun (WGS) entry which is preliminary data.</text>
</comment>
<protein>
    <submittedName>
        <fullName evidence="1">Uncharacterized protein</fullName>
    </submittedName>
</protein>
<sequence>MRCPLTGTTGWWTAVGTRHPPSIGQLWGGVGPYSDASTLDDAGHVAMRMPAMYVGAQLCTAWVIWCNSCTRLPIRL</sequence>